<evidence type="ECO:0000313" key="1">
    <source>
        <dbReference type="EMBL" id="CAH1602506.1"/>
    </source>
</evidence>
<dbReference type="EMBL" id="CAKMUD010000115">
    <property type="protein sequence ID" value="CAH1602506.1"/>
    <property type="molecule type" value="Genomic_DNA"/>
</dbReference>
<reference evidence="1" key="1">
    <citation type="submission" date="2022-01" db="EMBL/GenBank/DDBJ databases">
        <authorList>
            <person name="Lagorce A."/>
        </authorList>
    </citation>
    <scope>NUCLEOTIDE SEQUENCE</scope>
    <source>
        <strain evidence="1">Th15_F1_A12</strain>
    </source>
</reference>
<accession>A0AAU9QUL0</accession>
<organism evidence="1 2">
    <name type="scientific">Vibrio jasicida</name>
    <dbReference type="NCBI Taxonomy" id="766224"/>
    <lineage>
        <taxon>Bacteria</taxon>
        <taxon>Pseudomonadati</taxon>
        <taxon>Pseudomonadota</taxon>
        <taxon>Gammaproteobacteria</taxon>
        <taxon>Vibrionales</taxon>
        <taxon>Vibrionaceae</taxon>
        <taxon>Vibrio</taxon>
    </lineage>
</organism>
<protein>
    <submittedName>
        <fullName evidence="1">Uncharacterized protein</fullName>
    </submittedName>
</protein>
<evidence type="ECO:0000313" key="2">
    <source>
        <dbReference type="Proteomes" id="UP001295462"/>
    </source>
</evidence>
<name>A0AAU9QUL0_9VIBR</name>
<dbReference type="AlphaFoldDB" id="A0AAU9QUL0"/>
<proteinExistence type="predicted"/>
<gene>
    <name evidence="1" type="ORF">THF1A12_590019</name>
</gene>
<sequence length="48" mass="5594">MIVTLSLVYVTGPVIAGIRKIWDSGVEPQNNKEQYETKYESHRVVWRC</sequence>
<dbReference type="Proteomes" id="UP001295462">
    <property type="component" value="Unassembled WGS sequence"/>
</dbReference>
<comment type="caution">
    <text evidence="1">The sequence shown here is derived from an EMBL/GenBank/DDBJ whole genome shotgun (WGS) entry which is preliminary data.</text>
</comment>